<reference evidence="2 3" key="1">
    <citation type="submission" date="2023-03" db="EMBL/GenBank/DDBJ databases">
        <title>WGS of Gossypium arboreum.</title>
        <authorList>
            <person name="Yu D."/>
        </authorList>
    </citation>
    <scope>NUCLEOTIDE SEQUENCE [LARGE SCALE GENOMIC DNA]</scope>
    <source>
        <tissue evidence="2">Leaf</tissue>
    </source>
</reference>
<dbReference type="SUPFAM" id="SSF53098">
    <property type="entry name" value="Ribonuclease H-like"/>
    <property type="match status" value="1"/>
</dbReference>
<evidence type="ECO:0000313" key="3">
    <source>
        <dbReference type="Proteomes" id="UP001358586"/>
    </source>
</evidence>
<protein>
    <recommendedName>
        <fullName evidence="1">RNase H type-1 domain-containing protein</fullName>
    </recommendedName>
</protein>
<keyword evidence="3" id="KW-1185">Reference proteome</keyword>
<gene>
    <name evidence="2" type="ORF">PVK06_007288</name>
</gene>
<dbReference type="InterPro" id="IPR012337">
    <property type="entry name" value="RNaseH-like_sf"/>
</dbReference>
<dbReference type="InterPro" id="IPR053151">
    <property type="entry name" value="RNase_H-like"/>
</dbReference>
<dbReference type="Proteomes" id="UP001358586">
    <property type="component" value="Chromosome 3"/>
</dbReference>
<accession>A0ABR0QGX6</accession>
<dbReference type="PANTHER" id="PTHR47723:SF24">
    <property type="entry name" value="RNASE H TYPE-1 DOMAIN-CONTAINING PROTEIN"/>
    <property type="match status" value="1"/>
</dbReference>
<feature type="domain" description="RNase H type-1" evidence="1">
    <location>
        <begin position="18"/>
        <end position="72"/>
    </location>
</feature>
<dbReference type="Pfam" id="PF13456">
    <property type="entry name" value="RVT_3"/>
    <property type="match status" value="1"/>
</dbReference>
<dbReference type="EMBL" id="JARKNE010000003">
    <property type="protein sequence ID" value="KAK5838557.1"/>
    <property type="molecule type" value="Genomic_DNA"/>
</dbReference>
<dbReference type="PANTHER" id="PTHR47723">
    <property type="entry name" value="OS05G0353850 PROTEIN"/>
    <property type="match status" value="1"/>
</dbReference>
<evidence type="ECO:0000313" key="2">
    <source>
        <dbReference type="EMBL" id="KAK5838557.1"/>
    </source>
</evidence>
<proteinExistence type="predicted"/>
<name>A0ABR0QGX6_GOSAR</name>
<organism evidence="2 3">
    <name type="scientific">Gossypium arboreum</name>
    <name type="common">Tree cotton</name>
    <name type="synonym">Gossypium nanking</name>
    <dbReference type="NCBI Taxonomy" id="29729"/>
    <lineage>
        <taxon>Eukaryota</taxon>
        <taxon>Viridiplantae</taxon>
        <taxon>Streptophyta</taxon>
        <taxon>Embryophyta</taxon>
        <taxon>Tracheophyta</taxon>
        <taxon>Spermatophyta</taxon>
        <taxon>Magnoliopsida</taxon>
        <taxon>eudicotyledons</taxon>
        <taxon>Gunneridae</taxon>
        <taxon>Pentapetalae</taxon>
        <taxon>rosids</taxon>
        <taxon>malvids</taxon>
        <taxon>Malvales</taxon>
        <taxon>Malvaceae</taxon>
        <taxon>Malvoideae</taxon>
        <taxon>Gossypium</taxon>
    </lineage>
</organism>
<dbReference type="InterPro" id="IPR002156">
    <property type="entry name" value="RNaseH_domain"/>
</dbReference>
<evidence type="ECO:0000259" key="1">
    <source>
        <dbReference type="Pfam" id="PF13456"/>
    </source>
</evidence>
<sequence length="73" mass="8002">MGWVKLNTDGAMPPNSSNALDTIFRVEAHAMLEGLRIARDRGNRQLEIECDNALLVECLLMGCTINSSLAELV</sequence>
<comment type="caution">
    <text evidence="2">The sequence shown here is derived from an EMBL/GenBank/DDBJ whole genome shotgun (WGS) entry which is preliminary data.</text>
</comment>
<dbReference type="Gene3D" id="3.30.420.10">
    <property type="entry name" value="Ribonuclease H-like superfamily/Ribonuclease H"/>
    <property type="match status" value="1"/>
</dbReference>
<dbReference type="InterPro" id="IPR036397">
    <property type="entry name" value="RNaseH_sf"/>
</dbReference>